<evidence type="ECO:0000256" key="1">
    <source>
        <dbReference type="ARBA" id="ARBA00012513"/>
    </source>
</evidence>
<dbReference type="eggNOG" id="COG0515">
    <property type="taxonomic scope" value="Bacteria"/>
</dbReference>
<keyword evidence="2 11" id="KW-0723">Serine/threonine-protein kinase</keyword>
<dbReference type="EC" id="2.7.11.1" evidence="1"/>
<evidence type="ECO:0000256" key="2">
    <source>
        <dbReference type="ARBA" id="ARBA00022527"/>
    </source>
</evidence>
<reference evidence="11 12" key="1">
    <citation type="submission" date="2012-05" db="EMBL/GenBank/DDBJ databases">
        <title>Finished chromosome of genome of Oscillatoria sp. PCC 7112.</title>
        <authorList>
            <consortium name="US DOE Joint Genome Institute"/>
            <person name="Gugger M."/>
            <person name="Coursin T."/>
            <person name="Rippka R."/>
            <person name="Tandeau De Marsac N."/>
            <person name="Huntemann M."/>
            <person name="Wei C.-L."/>
            <person name="Han J."/>
            <person name="Detter J.C."/>
            <person name="Han C."/>
            <person name="Tapia R."/>
            <person name="Davenport K."/>
            <person name="Daligault H."/>
            <person name="Erkkila T."/>
            <person name="Gu W."/>
            <person name="Munk A.C.C."/>
            <person name="Teshima H."/>
            <person name="Xu Y."/>
            <person name="Chain P."/>
            <person name="Chen A."/>
            <person name="Krypides N."/>
            <person name="Mavromatis K."/>
            <person name="Markowitz V."/>
            <person name="Szeto E."/>
            <person name="Ivanova N."/>
            <person name="Mikhailova N."/>
            <person name="Ovchinnikova G."/>
            <person name="Pagani I."/>
            <person name="Pati A."/>
            <person name="Goodwin L."/>
            <person name="Peters L."/>
            <person name="Pitluck S."/>
            <person name="Woyke T."/>
            <person name="Kerfeld C."/>
        </authorList>
    </citation>
    <scope>NUCLEOTIDE SEQUENCE [LARGE SCALE GENOMIC DNA]</scope>
    <source>
        <strain evidence="11 12">PCC 7112</strain>
    </source>
</reference>
<dbReference type="CDD" id="cd14014">
    <property type="entry name" value="STKc_PknB_like"/>
    <property type="match status" value="1"/>
</dbReference>
<dbReference type="PROSITE" id="PS50011">
    <property type="entry name" value="PROTEIN_KINASE_DOM"/>
    <property type="match status" value="1"/>
</dbReference>
<dbReference type="PROSITE" id="PS00107">
    <property type="entry name" value="PROTEIN_KINASE_ATP"/>
    <property type="match status" value="1"/>
</dbReference>
<keyword evidence="3" id="KW-0808">Transferase</keyword>
<dbReference type="OrthoDB" id="507628at2"/>
<dbReference type="InterPro" id="IPR000719">
    <property type="entry name" value="Prot_kinase_dom"/>
</dbReference>
<dbReference type="InterPro" id="IPR017441">
    <property type="entry name" value="Protein_kinase_ATP_BS"/>
</dbReference>
<dbReference type="Pfam" id="PF00069">
    <property type="entry name" value="Pkinase"/>
    <property type="match status" value="1"/>
</dbReference>
<dbReference type="GO" id="GO:0005524">
    <property type="term" value="F:ATP binding"/>
    <property type="evidence" value="ECO:0007669"/>
    <property type="project" value="UniProtKB-UniRule"/>
</dbReference>
<dbReference type="SUPFAM" id="SSF56112">
    <property type="entry name" value="Protein kinase-like (PK-like)"/>
    <property type="match status" value="1"/>
</dbReference>
<dbReference type="RefSeq" id="WP_015175335.1">
    <property type="nucleotide sequence ID" value="NC_019729.1"/>
</dbReference>
<dbReference type="AlphaFoldDB" id="K9VFJ7"/>
<dbReference type="PANTHER" id="PTHR24363">
    <property type="entry name" value="SERINE/THREONINE PROTEIN KINASE"/>
    <property type="match status" value="1"/>
</dbReference>
<comment type="catalytic activity">
    <reaction evidence="8">
        <text>L-seryl-[protein] + ATP = O-phospho-L-seryl-[protein] + ADP + H(+)</text>
        <dbReference type="Rhea" id="RHEA:17989"/>
        <dbReference type="Rhea" id="RHEA-COMP:9863"/>
        <dbReference type="Rhea" id="RHEA-COMP:11604"/>
        <dbReference type="ChEBI" id="CHEBI:15378"/>
        <dbReference type="ChEBI" id="CHEBI:29999"/>
        <dbReference type="ChEBI" id="CHEBI:30616"/>
        <dbReference type="ChEBI" id="CHEBI:83421"/>
        <dbReference type="ChEBI" id="CHEBI:456216"/>
        <dbReference type="EC" id="2.7.11.1"/>
    </reaction>
</comment>
<evidence type="ECO:0000313" key="12">
    <source>
        <dbReference type="Proteomes" id="UP000010478"/>
    </source>
</evidence>
<dbReference type="STRING" id="179408.Osc7112_1494"/>
<evidence type="ECO:0000259" key="10">
    <source>
        <dbReference type="PROSITE" id="PS50011"/>
    </source>
</evidence>
<keyword evidence="5 11" id="KW-0418">Kinase</keyword>
<dbReference type="Gene3D" id="3.30.200.20">
    <property type="entry name" value="Phosphorylase Kinase, domain 1"/>
    <property type="match status" value="1"/>
</dbReference>
<evidence type="ECO:0000256" key="5">
    <source>
        <dbReference type="ARBA" id="ARBA00022777"/>
    </source>
</evidence>
<accession>K9VFJ7</accession>
<dbReference type="PANTHER" id="PTHR24363:SF0">
    <property type="entry name" value="SERINE_THREONINE KINASE LIKE DOMAIN CONTAINING 1"/>
    <property type="match status" value="1"/>
</dbReference>
<dbReference type="Gene3D" id="1.10.510.10">
    <property type="entry name" value="Transferase(Phosphotransferase) domain 1"/>
    <property type="match status" value="1"/>
</dbReference>
<keyword evidence="12" id="KW-1185">Reference proteome</keyword>
<dbReference type="EMBL" id="CP003614">
    <property type="protein sequence ID" value="AFZ06015.1"/>
    <property type="molecule type" value="Genomic_DNA"/>
</dbReference>
<name>K9VFJ7_9CYAN</name>
<dbReference type="GO" id="GO:0004674">
    <property type="term" value="F:protein serine/threonine kinase activity"/>
    <property type="evidence" value="ECO:0007669"/>
    <property type="project" value="UniProtKB-KW"/>
</dbReference>
<proteinExistence type="predicted"/>
<dbReference type="PATRIC" id="fig|179408.3.peg.1805"/>
<dbReference type="HOGENOM" id="CLU_027264_0_0_3"/>
<protein>
    <recommendedName>
        <fullName evidence="1">non-specific serine/threonine protein kinase</fullName>
        <ecNumber evidence="1">2.7.11.1</ecNumber>
    </recommendedName>
</protein>
<dbReference type="Proteomes" id="UP000010478">
    <property type="component" value="Chromosome"/>
</dbReference>
<keyword evidence="6 9" id="KW-0067">ATP-binding</keyword>
<sequence>MSNSSLLTPGSTLEKRYRILRELGRGGFGRTYLAEDINRYNEHCVLKEFSPVVHSPKAAELFDREASMLYNLQHPQIPRFRELLRTDLGGNPSLFLVQDYIKGQTYEEILISRQQQGKNFTEAEVTQLLFQLLPVLEYIHSKNLIHRDISPDNIIQHDADKLPFLIDFGSVKQIAANAVLQFNGQSDTAIGKQGYSPAEQMRLGKVSAASDLYALAVTALVLLTGKKPQKLYDINGKTWDWRSHVSVSQNLGTVLDRMLAEQPGDRYQSAKAVREALKDPKLSQISSIISQMVTMNFVGRPFKNTTQTATSNHTPVRPNPQIVNHNSTFKLIPWKAVASLTVILVPGILAFSVVKSGFTLPKLPDLPKFSSRQPPPDTSLEEAEIMRQEKIGKRRKNLNIEQDIFYQKVDELYYNKYPELQGRSLTEKPEDAEIRRKWYEVAEDLLDKLEKGGEL</sequence>
<dbReference type="KEGG" id="oni:Osc7112_1494"/>
<dbReference type="InterPro" id="IPR011009">
    <property type="entry name" value="Kinase-like_dom_sf"/>
</dbReference>
<evidence type="ECO:0000256" key="8">
    <source>
        <dbReference type="ARBA" id="ARBA00048679"/>
    </source>
</evidence>
<comment type="catalytic activity">
    <reaction evidence="7">
        <text>L-threonyl-[protein] + ATP = O-phospho-L-threonyl-[protein] + ADP + H(+)</text>
        <dbReference type="Rhea" id="RHEA:46608"/>
        <dbReference type="Rhea" id="RHEA-COMP:11060"/>
        <dbReference type="Rhea" id="RHEA-COMP:11605"/>
        <dbReference type="ChEBI" id="CHEBI:15378"/>
        <dbReference type="ChEBI" id="CHEBI:30013"/>
        <dbReference type="ChEBI" id="CHEBI:30616"/>
        <dbReference type="ChEBI" id="CHEBI:61977"/>
        <dbReference type="ChEBI" id="CHEBI:456216"/>
        <dbReference type="EC" id="2.7.11.1"/>
    </reaction>
</comment>
<feature type="domain" description="Protein kinase" evidence="10">
    <location>
        <begin position="17"/>
        <end position="282"/>
    </location>
</feature>
<evidence type="ECO:0000256" key="3">
    <source>
        <dbReference type="ARBA" id="ARBA00022679"/>
    </source>
</evidence>
<gene>
    <name evidence="11" type="ORF">Osc7112_1494</name>
</gene>
<evidence type="ECO:0000256" key="4">
    <source>
        <dbReference type="ARBA" id="ARBA00022741"/>
    </source>
</evidence>
<evidence type="ECO:0000256" key="7">
    <source>
        <dbReference type="ARBA" id="ARBA00047899"/>
    </source>
</evidence>
<keyword evidence="4 9" id="KW-0547">Nucleotide-binding</keyword>
<evidence type="ECO:0000256" key="6">
    <source>
        <dbReference type="ARBA" id="ARBA00022840"/>
    </source>
</evidence>
<organism evidence="11 12">
    <name type="scientific">Phormidium nigroviride PCC 7112</name>
    <dbReference type="NCBI Taxonomy" id="179408"/>
    <lineage>
        <taxon>Bacteria</taxon>
        <taxon>Bacillati</taxon>
        <taxon>Cyanobacteriota</taxon>
        <taxon>Cyanophyceae</taxon>
        <taxon>Oscillatoriophycideae</taxon>
        <taxon>Oscillatoriales</taxon>
        <taxon>Oscillatoriaceae</taxon>
        <taxon>Phormidium</taxon>
    </lineage>
</organism>
<feature type="binding site" evidence="9">
    <location>
        <position position="47"/>
    </location>
    <ligand>
        <name>ATP</name>
        <dbReference type="ChEBI" id="CHEBI:30616"/>
    </ligand>
</feature>
<evidence type="ECO:0000256" key="9">
    <source>
        <dbReference type="PROSITE-ProRule" id="PRU10141"/>
    </source>
</evidence>
<evidence type="ECO:0000313" key="11">
    <source>
        <dbReference type="EMBL" id="AFZ06015.1"/>
    </source>
</evidence>